<evidence type="ECO:0000313" key="1">
    <source>
        <dbReference type="EMBL" id="MBP2378847.1"/>
    </source>
</evidence>
<proteinExistence type="predicted"/>
<evidence type="ECO:0000313" key="2">
    <source>
        <dbReference type="Proteomes" id="UP000703720"/>
    </source>
</evidence>
<gene>
    <name evidence="1" type="ORF">JOF42_002342</name>
</gene>
<protein>
    <submittedName>
        <fullName evidence="1">Uncharacterized protein</fullName>
    </submittedName>
</protein>
<reference evidence="1 2" key="1">
    <citation type="submission" date="2021-03" db="EMBL/GenBank/DDBJ databases">
        <title>Sequencing the genomes of 1000 actinobacteria strains.</title>
        <authorList>
            <person name="Klenk H.-P."/>
        </authorList>
    </citation>
    <scope>NUCLEOTIDE SEQUENCE [LARGE SCALE GENOMIC DNA]</scope>
    <source>
        <strain evidence="1 2">DSM 13468</strain>
    </source>
</reference>
<accession>A0ABS4WRM0</accession>
<name>A0ABS4WRM0_9MICO</name>
<dbReference type="EMBL" id="JAGIOA010000001">
    <property type="protein sequence ID" value="MBP2378847.1"/>
    <property type="molecule type" value="Genomic_DNA"/>
</dbReference>
<comment type="caution">
    <text evidence="1">The sequence shown here is derived from an EMBL/GenBank/DDBJ whole genome shotgun (WGS) entry which is preliminary data.</text>
</comment>
<keyword evidence="2" id="KW-1185">Reference proteome</keyword>
<dbReference type="Proteomes" id="UP000703720">
    <property type="component" value="Unassembled WGS sequence"/>
</dbReference>
<organism evidence="1 2">
    <name type="scientific">Microbacterium phyllosphaerae</name>
    <dbReference type="NCBI Taxonomy" id="124798"/>
    <lineage>
        <taxon>Bacteria</taxon>
        <taxon>Bacillati</taxon>
        <taxon>Actinomycetota</taxon>
        <taxon>Actinomycetes</taxon>
        <taxon>Micrococcales</taxon>
        <taxon>Microbacteriaceae</taxon>
        <taxon>Microbacterium</taxon>
    </lineage>
</organism>
<sequence length="128" mass="14897">MSNASHRGKYADYSFEVGNDIARDGWYEHREGGSVLKIHYRAFRVPSTRKFVIRHYAWATDSERAEAERMLLLLPRIYPTWEADGRARRRRHAEGHYYWTAPCGSFLDDPLIQLELEMMADQSTGAST</sequence>
<dbReference type="RefSeq" id="WP_210098019.1">
    <property type="nucleotide sequence ID" value="NZ_BAAAIO010000003.1"/>
</dbReference>